<dbReference type="InterPro" id="IPR020846">
    <property type="entry name" value="MFS_dom"/>
</dbReference>
<feature type="transmembrane region" description="Helical" evidence="5">
    <location>
        <begin position="279"/>
        <end position="299"/>
    </location>
</feature>
<feature type="transmembrane region" description="Helical" evidence="5">
    <location>
        <begin position="400"/>
        <end position="417"/>
    </location>
</feature>
<feature type="transmembrane region" description="Helical" evidence="5">
    <location>
        <begin position="334"/>
        <end position="352"/>
    </location>
</feature>
<gene>
    <name evidence="7" type="ORF">NCTC7807_05119</name>
</gene>
<evidence type="ECO:0000313" key="8">
    <source>
        <dbReference type="Proteomes" id="UP000254150"/>
    </source>
</evidence>
<comment type="subcellular location">
    <subcellularLocation>
        <location evidence="1">Cell membrane</location>
        <topology evidence="1">Multi-pass membrane protein</topology>
    </subcellularLocation>
</comment>
<dbReference type="Proteomes" id="UP000254150">
    <property type="component" value="Unassembled WGS sequence"/>
</dbReference>
<dbReference type="InterPro" id="IPR011701">
    <property type="entry name" value="MFS"/>
</dbReference>
<accession>A0A380P9R9</accession>
<evidence type="ECO:0000256" key="2">
    <source>
        <dbReference type="ARBA" id="ARBA00022692"/>
    </source>
</evidence>
<feature type="transmembrane region" description="Helical" evidence="5">
    <location>
        <begin position="73"/>
        <end position="93"/>
    </location>
</feature>
<dbReference type="EMBL" id="UHID01000008">
    <property type="protein sequence ID" value="SUP61960.1"/>
    <property type="molecule type" value="Genomic_DNA"/>
</dbReference>
<dbReference type="InterPro" id="IPR036259">
    <property type="entry name" value="MFS_trans_sf"/>
</dbReference>
<dbReference type="PANTHER" id="PTHR23528">
    <property type="match status" value="1"/>
</dbReference>
<reference evidence="7 8" key="1">
    <citation type="submission" date="2018-06" db="EMBL/GenBank/DDBJ databases">
        <authorList>
            <consortium name="Pathogen Informatics"/>
            <person name="Doyle S."/>
        </authorList>
    </citation>
    <scope>NUCLEOTIDE SEQUENCE [LARGE SCALE GENOMIC DNA]</scope>
    <source>
        <strain evidence="7 8">NCTC7807</strain>
    </source>
</reference>
<dbReference type="GO" id="GO:0005886">
    <property type="term" value="C:plasma membrane"/>
    <property type="evidence" value="ECO:0007669"/>
    <property type="project" value="UniProtKB-SubCell"/>
</dbReference>
<dbReference type="RefSeq" id="WP_100457084.1">
    <property type="nucleotide sequence ID" value="NZ_UHID01000008.1"/>
</dbReference>
<evidence type="ECO:0000256" key="5">
    <source>
        <dbReference type="SAM" id="Phobius"/>
    </source>
</evidence>
<protein>
    <submittedName>
        <fullName evidence="7">Major facilitator superfamily transporter</fullName>
    </submittedName>
</protein>
<proteinExistence type="predicted"/>
<feature type="transmembrane region" description="Helical" evidence="5">
    <location>
        <begin position="165"/>
        <end position="187"/>
    </location>
</feature>
<feature type="transmembrane region" description="Helical" evidence="5">
    <location>
        <begin position="31"/>
        <end position="53"/>
    </location>
</feature>
<dbReference type="Gene3D" id="1.20.1250.20">
    <property type="entry name" value="MFS general substrate transporter like domains"/>
    <property type="match status" value="2"/>
</dbReference>
<dbReference type="GO" id="GO:0022857">
    <property type="term" value="F:transmembrane transporter activity"/>
    <property type="evidence" value="ECO:0007669"/>
    <property type="project" value="InterPro"/>
</dbReference>
<dbReference type="CDD" id="cd06174">
    <property type="entry name" value="MFS"/>
    <property type="match status" value="1"/>
</dbReference>
<feature type="transmembrane region" description="Helical" evidence="5">
    <location>
        <begin position="311"/>
        <end position="328"/>
    </location>
</feature>
<organism evidence="7 8">
    <name type="scientific">Streptomyces griseus</name>
    <dbReference type="NCBI Taxonomy" id="1911"/>
    <lineage>
        <taxon>Bacteria</taxon>
        <taxon>Bacillati</taxon>
        <taxon>Actinomycetota</taxon>
        <taxon>Actinomycetes</taxon>
        <taxon>Kitasatosporales</taxon>
        <taxon>Streptomycetaceae</taxon>
        <taxon>Streptomyces</taxon>
    </lineage>
</organism>
<sequence length="423" mass="44815">MTAPSEDRPGSLEPMRPAAAPSVPGTAVTLAWLWLFALAWLGFWLLVMLPSQVMLAQLARAIDPDQKVRLASVFQGVLLVSIVVAVPLAGFLCDRTRLAWGRRRVWALSGFVLAALAFALVGQIDSVPVVCGLLVLVAIGQACVLVALSAMIADQVPVNQRGRASAAFGVPQVIALAGGMALVTEVIDDVPTAWWMIALLALACCLPFLLGVGEPAPSPQAGPAGSLLHDLTPPRPRRAPDYYWAMTTRVLVNAGNLVGTAYLLYYVEDVLHRPDPESAALTLTLVYLLFCVIATYAAGLVSDRMPRRKPLVLVSAVLQSAAALSLAVSPTWQAALLAAALLGVGYGAFLSVDQVLTTDVLPDERTRARDLGLVNAAQNLPIAPVVGFTVLTLTNENYRALYAASALIVMLGAWSVTRIRSVS</sequence>
<dbReference type="SUPFAM" id="SSF103473">
    <property type="entry name" value="MFS general substrate transporter"/>
    <property type="match status" value="1"/>
</dbReference>
<feature type="transmembrane region" description="Helical" evidence="5">
    <location>
        <begin position="105"/>
        <end position="121"/>
    </location>
</feature>
<dbReference type="Pfam" id="PF07690">
    <property type="entry name" value="MFS_1"/>
    <property type="match status" value="1"/>
</dbReference>
<dbReference type="AlphaFoldDB" id="A0A380P9R9"/>
<feature type="transmembrane region" description="Helical" evidence="5">
    <location>
        <begin position="127"/>
        <end position="153"/>
    </location>
</feature>
<name>A0A380P9R9_STRGR</name>
<keyword evidence="4 5" id="KW-0472">Membrane</keyword>
<keyword evidence="2 5" id="KW-0812">Transmembrane</keyword>
<evidence type="ECO:0000256" key="4">
    <source>
        <dbReference type="ARBA" id="ARBA00023136"/>
    </source>
</evidence>
<evidence type="ECO:0000313" key="7">
    <source>
        <dbReference type="EMBL" id="SUP61960.1"/>
    </source>
</evidence>
<keyword evidence="3 5" id="KW-1133">Transmembrane helix</keyword>
<dbReference type="PROSITE" id="PS50850">
    <property type="entry name" value="MFS"/>
    <property type="match status" value="1"/>
</dbReference>
<feature type="transmembrane region" description="Helical" evidence="5">
    <location>
        <begin position="373"/>
        <end position="394"/>
    </location>
</feature>
<evidence type="ECO:0000256" key="3">
    <source>
        <dbReference type="ARBA" id="ARBA00022989"/>
    </source>
</evidence>
<evidence type="ECO:0000259" key="6">
    <source>
        <dbReference type="PROSITE" id="PS50850"/>
    </source>
</evidence>
<evidence type="ECO:0000256" key="1">
    <source>
        <dbReference type="ARBA" id="ARBA00004651"/>
    </source>
</evidence>
<dbReference type="PANTHER" id="PTHR23528:SF1">
    <property type="entry name" value="MAJOR FACILITATOR SUPERFAMILY (MFS) PROFILE DOMAIN-CONTAINING PROTEIN"/>
    <property type="match status" value="1"/>
</dbReference>
<feature type="transmembrane region" description="Helical" evidence="5">
    <location>
        <begin position="193"/>
        <end position="212"/>
    </location>
</feature>
<feature type="domain" description="Major facilitator superfamily (MFS) profile" evidence="6">
    <location>
        <begin position="30"/>
        <end position="423"/>
    </location>
</feature>
<feature type="transmembrane region" description="Helical" evidence="5">
    <location>
        <begin position="242"/>
        <end position="267"/>
    </location>
</feature>